<accession>A0A1G6Q465</accession>
<dbReference type="RefSeq" id="WP_093183562.1">
    <property type="nucleotide sequence ID" value="NZ_FMYH01000004.1"/>
</dbReference>
<evidence type="ECO:0000313" key="4">
    <source>
        <dbReference type="Proteomes" id="UP000199039"/>
    </source>
</evidence>
<evidence type="ECO:0000256" key="2">
    <source>
        <dbReference type="SAM" id="Phobius"/>
    </source>
</evidence>
<keyword evidence="2" id="KW-0472">Membrane</keyword>
<keyword evidence="2" id="KW-1133">Transmembrane helix</keyword>
<feature type="compositionally biased region" description="Low complexity" evidence="1">
    <location>
        <begin position="265"/>
        <end position="284"/>
    </location>
</feature>
<keyword evidence="2" id="KW-0812">Transmembrane</keyword>
<evidence type="ECO:0000313" key="3">
    <source>
        <dbReference type="EMBL" id="SDC87250.1"/>
    </source>
</evidence>
<dbReference type="Proteomes" id="UP000199039">
    <property type="component" value="Unassembled WGS sequence"/>
</dbReference>
<dbReference type="AlphaFoldDB" id="A0A1G6Q465"/>
<sequence>MEQPPSPTSAAAPVRAGLHARRAAAARRRALLTVTLLVLTAGTGALAAGTSVSSWFVLAPAVLLGAVLALGRRAVRAHARADAAWEGRERVRRAAAAAPTDVRLAGRPAPAIRPQVTGRAVKSSQSHTQMIARVRPAAAVTAAASSAEGATVADDRPALAEVASASTASSAVEEATVVLAEADGAVVTAGTSFDRGVDTAADKADTSADEATGAAEWTSVPVPRPVYTMKSAAPRWEPAPLTAEMAQITQARRAELAAGDSAPVEETAGDASSATSEAEAPSDSLGVNLNSVLARRRAAGE</sequence>
<name>A0A1G6Q465_9MICO</name>
<feature type="region of interest" description="Disordered" evidence="1">
    <location>
        <begin position="254"/>
        <end position="301"/>
    </location>
</feature>
<organism evidence="3 4">
    <name type="scientific">Sanguibacter gelidistatuariae</name>
    <dbReference type="NCBI Taxonomy" id="1814289"/>
    <lineage>
        <taxon>Bacteria</taxon>
        <taxon>Bacillati</taxon>
        <taxon>Actinomycetota</taxon>
        <taxon>Actinomycetes</taxon>
        <taxon>Micrococcales</taxon>
        <taxon>Sanguibacteraceae</taxon>
        <taxon>Sanguibacter</taxon>
    </lineage>
</organism>
<feature type="transmembrane region" description="Helical" evidence="2">
    <location>
        <begin position="30"/>
        <end position="48"/>
    </location>
</feature>
<evidence type="ECO:0000256" key="1">
    <source>
        <dbReference type="SAM" id="MobiDB-lite"/>
    </source>
</evidence>
<protein>
    <submittedName>
        <fullName evidence="3">Uncharacterized protein</fullName>
    </submittedName>
</protein>
<proteinExistence type="predicted"/>
<dbReference type="EMBL" id="FMYH01000004">
    <property type="protein sequence ID" value="SDC87250.1"/>
    <property type="molecule type" value="Genomic_DNA"/>
</dbReference>
<dbReference type="OrthoDB" id="3260885at2"/>
<feature type="transmembrane region" description="Helical" evidence="2">
    <location>
        <begin position="54"/>
        <end position="71"/>
    </location>
</feature>
<reference evidence="3 4" key="1">
    <citation type="submission" date="2016-09" db="EMBL/GenBank/DDBJ databases">
        <authorList>
            <person name="Capua I."/>
            <person name="De Benedictis P."/>
            <person name="Joannis T."/>
            <person name="Lombin L.H."/>
            <person name="Cattoli G."/>
        </authorList>
    </citation>
    <scope>NUCLEOTIDE SEQUENCE [LARGE SCALE GENOMIC DNA]</scope>
    <source>
        <strain evidence="3 4">ISLP-3</strain>
    </source>
</reference>
<keyword evidence="4" id="KW-1185">Reference proteome</keyword>
<gene>
    <name evidence="3" type="ORF">SAMN05216410_2439</name>
</gene>